<organism evidence="15 16">
    <name type="scientific">Kocuria rhizophila</name>
    <dbReference type="NCBI Taxonomy" id="72000"/>
    <lineage>
        <taxon>Bacteria</taxon>
        <taxon>Bacillati</taxon>
        <taxon>Actinomycetota</taxon>
        <taxon>Actinomycetes</taxon>
        <taxon>Micrococcales</taxon>
        <taxon>Micrococcaceae</taxon>
        <taxon>Kocuria</taxon>
    </lineage>
</organism>
<evidence type="ECO:0000256" key="6">
    <source>
        <dbReference type="ARBA" id="ARBA00022552"/>
    </source>
</evidence>
<reference evidence="15 16" key="1">
    <citation type="submission" date="2019-03" db="EMBL/GenBank/DDBJ databases">
        <title>Genome Sequencing and Assembly of Various Microbes Isolated from Alder Root Nodule.</title>
        <authorList>
            <person name="Swanson E."/>
            <person name="Sevigny J.L."/>
            <person name="Pesce C."/>
            <person name="Davis I."/>
            <person name="Kleiner V."/>
            <person name="Tisa L."/>
        </authorList>
    </citation>
    <scope>NUCLEOTIDE SEQUENCE [LARGE SCALE GENOMIC DNA]</scope>
    <source>
        <strain evidence="15 16">4R-31</strain>
    </source>
</reference>
<evidence type="ECO:0000256" key="12">
    <source>
        <dbReference type="PIRNR" id="PIRNR015601"/>
    </source>
</evidence>
<comment type="function">
    <text evidence="10 12">Specifically methylates the N3 position of the uracil ring of uridine 1498 (m3U1498) in 16S rRNA. Acts on the fully assembled 30S ribosomal subunit.</text>
</comment>
<dbReference type="SUPFAM" id="SSF88697">
    <property type="entry name" value="PUA domain-like"/>
    <property type="match status" value="1"/>
</dbReference>
<dbReference type="InterPro" id="IPR029028">
    <property type="entry name" value="Alpha/beta_knot_MTases"/>
</dbReference>
<evidence type="ECO:0000256" key="1">
    <source>
        <dbReference type="ARBA" id="ARBA00004496"/>
    </source>
</evidence>
<dbReference type="InterPro" id="IPR006700">
    <property type="entry name" value="RsmE"/>
</dbReference>
<dbReference type="Gene3D" id="2.40.240.20">
    <property type="entry name" value="Hypothetical PUA domain-like, domain 1"/>
    <property type="match status" value="1"/>
</dbReference>
<dbReference type="GeneID" id="93231053"/>
<keyword evidence="5 12" id="KW-0963">Cytoplasm</keyword>
<dbReference type="EC" id="2.1.1.193" evidence="3 12"/>
<dbReference type="CDD" id="cd18084">
    <property type="entry name" value="RsmE-like"/>
    <property type="match status" value="1"/>
</dbReference>
<evidence type="ECO:0000259" key="13">
    <source>
        <dbReference type="Pfam" id="PF04452"/>
    </source>
</evidence>
<evidence type="ECO:0000313" key="16">
    <source>
        <dbReference type="Proteomes" id="UP000298017"/>
    </source>
</evidence>
<dbReference type="PANTHER" id="PTHR30027">
    <property type="entry name" value="RIBOSOMAL RNA SMALL SUBUNIT METHYLTRANSFERASE E"/>
    <property type="match status" value="1"/>
</dbReference>
<dbReference type="EMBL" id="SPNK01000002">
    <property type="protein sequence ID" value="TFI02676.1"/>
    <property type="molecule type" value="Genomic_DNA"/>
</dbReference>
<evidence type="ECO:0000256" key="5">
    <source>
        <dbReference type="ARBA" id="ARBA00022490"/>
    </source>
</evidence>
<dbReference type="RefSeq" id="WP_059281552.1">
    <property type="nucleotide sequence ID" value="NZ_CABMOG010000003.1"/>
</dbReference>
<evidence type="ECO:0000256" key="2">
    <source>
        <dbReference type="ARBA" id="ARBA00005528"/>
    </source>
</evidence>
<dbReference type="Pfam" id="PF04452">
    <property type="entry name" value="Methyltrans_RNA"/>
    <property type="match status" value="1"/>
</dbReference>
<gene>
    <name evidence="15" type="ORF">E4P33_03580</name>
</gene>
<evidence type="ECO:0000256" key="3">
    <source>
        <dbReference type="ARBA" id="ARBA00012328"/>
    </source>
</evidence>
<dbReference type="PANTHER" id="PTHR30027:SF3">
    <property type="entry name" value="16S RRNA (URACIL(1498)-N(3))-METHYLTRANSFERASE"/>
    <property type="match status" value="1"/>
</dbReference>
<dbReference type="Proteomes" id="UP000298017">
    <property type="component" value="Unassembled WGS sequence"/>
</dbReference>
<dbReference type="InterPro" id="IPR046886">
    <property type="entry name" value="RsmE_MTase_dom"/>
</dbReference>
<evidence type="ECO:0000259" key="14">
    <source>
        <dbReference type="Pfam" id="PF20260"/>
    </source>
</evidence>
<keyword evidence="16" id="KW-1185">Reference proteome</keyword>
<dbReference type="NCBIfam" id="TIGR00046">
    <property type="entry name" value="RsmE family RNA methyltransferase"/>
    <property type="match status" value="1"/>
</dbReference>
<keyword evidence="8 12" id="KW-0808">Transferase</keyword>
<evidence type="ECO:0000256" key="11">
    <source>
        <dbReference type="ARBA" id="ARBA00047944"/>
    </source>
</evidence>
<dbReference type="GO" id="GO:0070042">
    <property type="term" value="F:rRNA (uridine-N3-)-methyltransferase activity"/>
    <property type="evidence" value="ECO:0007669"/>
    <property type="project" value="TreeGrafter"/>
</dbReference>
<dbReference type="Pfam" id="PF20260">
    <property type="entry name" value="PUA_4"/>
    <property type="match status" value="1"/>
</dbReference>
<dbReference type="InterPro" id="IPR015947">
    <property type="entry name" value="PUA-like_sf"/>
</dbReference>
<dbReference type="InterPro" id="IPR046887">
    <property type="entry name" value="RsmE_PUA-like"/>
</dbReference>
<evidence type="ECO:0000256" key="9">
    <source>
        <dbReference type="ARBA" id="ARBA00022691"/>
    </source>
</evidence>
<feature type="domain" description="Ribosomal RNA small subunit methyltransferase E methyltransferase" evidence="13">
    <location>
        <begin position="82"/>
        <end position="245"/>
    </location>
</feature>
<comment type="caution">
    <text evidence="15">The sequence shown here is derived from an EMBL/GenBank/DDBJ whole genome shotgun (WGS) entry which is preliminary data.</text>
</comment>
<keyword evidence="6 12" id="KW-0698">rRNA processing</keyword>
<dbReference type="GO" id="GO:0005737">
    <property type="term" value="C:cytoplasm"/>
    <property type="evidence" value="ECO:0007669"/>
    <property type="project" value="UniProtKB-SubCell"/>
</dbReference>
<dbReference type="Gene3D" id="3.40.1280.10">
    <property type="match status" value="1"/>
</dbReference>
<comment type="subcellular location">
    <subcellularLocation>
        <location evidence="1 12">Cytoplasm</location>
    </subcellularLocation>
</comment>
<proteinExistence type="inferred from homology"/>
<evidence type="ECO:0000256" key="4">
    <source>
        <dbReference type="ARBA" id="ARBA00013673"/>
    </source>
</evidence>
<keyword evidence="9 12" id="KW-0949">S-adenosyl-L-methionine</keyword>
<keyword evidence="7 12" id="KW-0489">Methyltransferase</keyword>
<comment type="catalytic activity">
    <reaction evidence="11 12">
        <text>uridine(1498) in 16S rRNA + S-adenosyl-L-methionine = N(3)-methyluridine(1498) in 16S rRNA + S-adenosyl-L-homocysteine + H(+)</text>
        <dbReference type="Rhea" id="RHEA:42920"/>
        <dbReference type="Rhea" id="RHEA-COMP:10283"/>
        <dbReference type="Rhea" id="RHEA-COMP:10284"/>
        <dbReference type="ChEBI" id="CHEBI:15378"/>
        <dbReference type="ChEBI" id="CHEBI:57856"/>
        <dbReference type="ChEBI" id="CHEBI:59789"/>
        <dbReference type="ChEBI" id="CHEBI:65315"/>
        <dbReference type="ChEBI" id="CHEBI:74502"/>
        <dbReference type="EC" id="2.1.1.193"/>
    </reaction>
</comment>
<feature type="domain" description="Ribosomal RNA small subunit methyltransferase E PUA-like" evidence="14">
    <location>
        <begin position="26"/>
        <end position="69"/>
    </location>
</feature>
<dbReference type="SUPFAM" id="SSF75217">
    <property type="entry name" value="alpha/beta knot"/>
    <property type="match status" value="1"/>
</dbReference>
<evidence type="ECO:0000313" key="15">
    <source>
        <dbReference type="EMBL" id="TFI02676.1"/>
    </source>
</evidence>
<sequence length="253" mass="27233">MTNPVFHHPGEGLSRARPGELLDVHGPEARHAVTVRRLRAGELLDLVDGHGTRATCTFRDGEKDRMTVAVKSVAREPQPRPLLSLVQALAKGDRDLQAVESATELGVSRVVPWQAERSIVRLRAERAAKTMGKWESLLATAAKQSRRATWPELAPWVDTAGLAELIRSEPGTLWLVLHESANVPWSSREVAAWGEQEHVAVVVGPEGGISERELEALCAAGARPVRLGATVMRSSTAGPAALAALSAVLGLWD</sequence>
<evidence type="ECO:0000256" key="7">
    <source>
        <dbReference type="ARBA" id="ARBA00022603"/>
    </source>
</evidence>
<evidence type="ECO:0000256" key="10">
    <source>
        <dbReference type="ARBA" id="ARBA00025699"/>
    </source>
</evidence>
<protein>
    <recommendedName>
        <fullName evidence="4 12">Ribosomal RNA small subunit methyltransferase E</fullName>
        <ecNumber evidence="3 12">2.1.1.193</ecNumber>
    </recommendedName>
</protein>
<dbReference type="AlphaFoldDB" id="A0AAX2SFM7"/>
<accession>A0AAX2SFM7</accession>
<name>A0AAX2SFM7_KOCRH</name>
<dbReference type="GO" id="GO:0070475">
    <property type="term" value="P:rRNA base methylation"/>
    <property type="evidence" value="ECO:0007669"/>
    <property type="project" value="TreeGrafter"/>
</dbReference>
<evidence type="ECO:0000256" key="8">
    <source>
        <dbReference type="ARBA" id="ARBA00022679"/>
    </source>
</evidence>
<dbReference type="InterPro" id="IPR029026">
    <property type="entry name" value="tRNA_m1G_MTases_N"/>
</dbReference>
<dbReference type="PIRSF" id="PIRSF015601">
    <property type="entry name" value="MTase_slr0722"/>
    <property type="match status" value="1"/>
</dbReference>
<comment type="similarity">
    <text evidence="2 12">Belongs to the RNA methyltransferase RsmE family.</text>
</comment>
<dbReference type="NCBIfam" id="NF008693">
    <property type="entry name" value="PRK11713.2-3"/>
    <property type="match status" value="1"/>
</dbReference>